<evidence type="ECO:0000313" key="1">
    <source>
        <dbReference type="EMBL" id="WWC41303.1"/>
    </source>
</evidence>
<dbReference type="EMBL" id="CP144916">
    <property type="protein sequence ID" value="WWC41303.1"/>
    <property type="molecule type" value="Genomic_DNA"/>
</dbReference>
<dbReference type="Proteomes" id="UP001318120">
    <property type="component" value="Chromosome"/>
</dbReference>
<dbReference type="RefSeq" id="WP_086255525.1">
    <property type="nucleotide sequence ID" value="NZ_CP144915.1"/>
</dbReference>
<dbReference type="GeneID" id="93113694"/>
<organism evidence="1 2">
    <name type="scientific">Campylobacter vicugnae</name>
    <dbReference type="NCBI Taxonomy" id="1660076"/>
    <lineage>
        <taxon>Bacteria</taxon>
        <taxon>Pseudomonadati</taxon>
        <taxon>Campylobacterota</taxon>
        <taxon>Epsilonproteobacteria</taxon>
        <taxon>Campylobacterales</taxon>
        <taxon>Campylobacteraceae</taxon>
        <taxon>Campylobacter</taxon>
    </lineage>
</organism>
<proteinExistence type="predicted"/>
<keyword evidence="2" id="KW-1185">Reference proteome</keyword>
<protein>
    <recommendedName>
        <fullName evidence="3">Zinc ribbon domain-containing protein</fullName>
    </recommendedName>
</protein>
<evidence type="ECO:0008006" key="3">
    <source>
        <dbReference type="Google" id="ProtNLM"/>
    </source>
</evidence>
<name>A0ABZ2E6H9_9BACT</name>
<sequence>MYKCNCCESLIPFTYSNCPVCGNNLSPNSLHKVKKEINKKEEQEELSQDDSNLVVSSDIALEDFNLN</sequence>
<evidence type="ECO:0000313" key="2">
    <source>
        <dbReference type="Proteomes" id="UP001318120"/>
    </source>
</evidence>
<dbReference type="SUPFAM" id="SSF75712">
    <property type="entry name" value="Rad50 coiled-coil Zn hook"/>
    <property type="match status" value="1"/>
</dbReference>
<reference evidence="1 2" key="1">
    <citation type="journal article" date="2017" name="Genome Biol. Evol.">
        <title>Comparative Genomic Analysis Identifies a Campylobacter Clade Deficient in Selenium Metabolism.</title>
        <authorList>
            <person name="Miller W.G."/>
            <person name="Yee E."/>
            <person name="Lopes B.S."/>
            <person name="Chapman M.H."/>
            <person name="Huynh S."/>
            <person name="Bono J.L."/>
            <person name="Parker C.T."/>
            <person name="Strachan N.J.C."/>
            <person name="Forbes K.J."/>
        </authorList>
    </citation>
    <scope>NUCLEOTIDE SEQUENCE [LARGE SCALE GENOMIC DNA]</scope>
    <source>
        <strain evidence="1 2">RM9261</strain>
    </source>
</reference>
<gene>
    <name evidence="1" type="ORF">CVIC9261_06250</name>
</gene>
<accession>A0ABZ2E6H9</accession>